<dbReference type="PANTHER" id="PTHR19303:SF74">
    <property type="entry name" value="POGO TRANSPOSABLE ELEMENT WITH KRAB DOMAIN"/>
    <property type="match status" value="1"/>
</dbReference>
<dbReference type="InterPro" id="IPR007889">
    <property type="entry name" value="HTH_Psq"/>
</dbReference>
<sequence length="644" mass="73891">MSLHKNKSLIIHKKYRQYREEDLLSAINNVKNGDFKLYAAAKQFGIPTNTLRDKLKEKNEKKKGAPQIISDESEKKIAAWIVDCAAKGDPRSKAEVLNAAKQFDAYENKPPRFNKNGPSKKWFKGFMERHDNIVFRKPESIGKASATVCIKDIQNFFEQVLSWLKNNGLEYLLSRSDAIYNLDETCFSLNAHPDRVLAKRGTKSVYTVNAAGVHENITCTFCFSASGETLRTQIIYNKSFSHLNDVCYTAGQTGKNFCFALTNNGWQTSQSFKSYLEKLDEDLTAKNVERPVIFFFDGHSSHTNIELYLWAKEKQIIIITLPPNTTHLLQPCDTSIFGPLKKSWKKEVSNYKHEMQKNNLDQCDFIRILSKSMDKVLIQETIRNGFKGSGLYPFDNNNVHCERIIGSSPDYTTQNNSEFVAASAFTHKTDHDNFAYLNNATPSYHEDAFLDNYQNITNTDMSISSNNIEDQMIETTENSNNSNDVTASLVKEMLEKNQKLLTIFRNQNSEFYFCSQVIEQQLRIMSLQHQNAMTQSSSNKQIVTEPILQPPAQHSRKATGRKKKVLNFVMTADEVIESHLAALREKERLEKEKEERKIIREQKRLIRENAAKIKKELAEKRLENQPSTSGKEIKKRGRKPKIIN</sequence>
<dbReference type="InterPro" id="IPR004875">
    <property type="entry name" value="DDE_SF_endonuclease_dom"/>
</dbReference>
<evidence type="ECO:0000313" key="8">
    <source>
        <dbReference type="EMBL" id="KAG5675309.1"/>
    </source>
</evidence>
<evidence type="ECO:0008006" key="10">
    <source>
        <dbReference type="Google" id="ProtNLM"/>
    </source>
</evidence>
<dbReference type="GO" id="GO:0003677">
    <property type="term" value="F:DNA binding"/>
    <property type="evidence" value="ECO:0007669"/>
    <property type="project" value="UniProtKB-UniRule"/>
</dbReference>
<protein>
    <recommendedName>
        <fullName evidence="10">HTH CENPB-type domain-containing protein</fullName>
    </recommendedName>
</protein>
<dbReference type="GO" id="GO:0005634">
    <property type="term" value="C:nucleus"/>
    <property type="evidence" value="ECO:0007669"/>
    <property type="project" value="UniProtKB-SubCell"/>
</dbReference>
<comment type="subcellular location">
    <subcellularLocation>
        <location evidence="1 4">Nucleus</location>
    </subcellularLocation>
</comment>
<evidence type="ECO:0000256" key="1">
    <source>
        <dbReference type="ARBA" id="ARBA00004123"/>
    </source>
</evidence>
<name>A0A9J6C0E1_POLVA</name>
<proteinExistence type="predicted"/>
<feature type="domain" description="HTH psq-type" evidence="6">
    <location>
        <begin position="12"/>
        <end position="61"/>
    </location>
</feature>
<evidence type="ECO:0000259" key="6">
    <source>
        <dbReference type="PROSITE" id="PS50960"/>
    </source>
</evidence>
<dbReference type="InterPro" id="IPR009057">
    <property type="entry name" value="Homeodomain-like_sf"/>
</dbReference>
<evidence type="ECO:0000256" key="5">
    <source>
        <dbReference type="SAM" id="MobiDB-lite"/>
    </source>
</evidence>
<dbReference type="InterPro" id="IPR050863">
    <property type="entry name" value="CenT-Element_Derived"/>
</dbReference>
<accession>A0A9J6C0E1</accession>
<evidence type="ECO:0000256" key="4">
    <source>
        <dbReference type="PROSITE-ProRule" id="PRU00320"/>
    </source>
</evidence>
<dbReference type="InterPro" id="IPR006600">
    <property type="entry name" value="HTH_CenpB_DNA-bd_dom"/>
</dbReference>
<dbReference type="Proteomes" id="UP001107558">
    <property type="component" value="Chromosome 2"/>
</dbReference>
<reference evidence="8" key="1">
    <citation type="submission" date="2021-03" db="EMBL/GenBank/DDBJ databases">
        <title>Chromosome level genome of the anhydrobiotic midge Polypedilum vanderplanki.</title>
        <authorList>
            <person name="Yoshida Y."/>
            <person name="Kikawada T."/>
            <person name="Gusev O."/>
        </authorList>
    </citation>
    <scope>NUCLEOTIDE SEQUENCE</scope>
    <source>
        <strain evidence="8">NIAS01</strain>
        <tissue evidence="8">Whole body or cell culture</tissue>
    </source>
</reference>
<dbReference type="PANTHER" id="PTHR19303">
    <property type="entry name" value="TRANSPOSON"/>
    <property type="match status" value="1"/>
</dbReference>
<dbReference type="OrthoDB" id="71166at2759"/>
<keyword evidence="3 4" id="KW-0539">Nucleus</keyword>
<dbReference type="EMBL" id="JADBJN010000002">
    <property type="protein sequence ID" value="KAG5675309.1"/>
    <property type="molecule type" value="Genomic_DNA"/>
</dbReference>
<feature type="compositionally biased region" description="Basic residues" evidence="5">
    <location>
        <begin position="633"/>
        <end position="644"/>
    </location>
</feature>
<dbReference type="Pfam" id="PF03184">
    <property type="entry name" value="DDE_1"/>
    <property type="match status" value="1"/>
</dbReference>
<organism evidence="8 9">
    <name type="scientific">Polypedilum vanderplanki</name>
    <name type="common">Sleeping chironomid midge</name>
    <dbReference type="NCBI Taxonomy" id="319348"/>
    <lineage>
        <taxon>Eukaryota</taxon>
        <taxon>Metazoa</taxon>
        <taxon>Ecdysozoa</taxon>
        <taxon>Arthropoda</taxon>
        <taxon>Hexapoda</taxon>
        <taxon>Insecta</taxon>
        <taxon>Pterygota</taxon>
        <taxon>Neoptera</taxon>
        <taxon>Endopterygota</taxon>
        <taxon>Diptera</taxon>
        <taxon>Nematocera</taxon>
        <taxon>Chironomoidea</taxon>
        <taxon>Chironomidae</taxon>
        <taxon>Chironominae</taxon>
        <taxon>Polypedilum</taxon>
        <taxon>Polypedilum</taxon>
    </lineage>
</organism>
<dbReference type="PROSITE" id="PS51253">
    <property type="entry name" value="HTH_CENPB"/>
    <property type="match status" value="1"/>
</dbReference>
<dbReference type="Pfam" id="PF03221">
    <property type="entry name" value="HTH_Tnp_Tc5"/>
    <property type="match status" value="1"/>
</dbReference>
<feature type="region of interest" description="Disordered" evidence="5">
    <location>
        <begin position="617"/>
        <end position="644"/>
    </location>
</feature>
<evidence type="ECO:0000313" key="9">
    <source>
        <dbReference type="Proteomes" id="UP001107558"/>
    </source>
</evidence>
<comment type="caution">
    <text evidence="8">The sequence shown here is derived from an EMBL/GenBank/DDBJ whole genome shotgun (WGS) entry which is preliminary data.</text>
</comment>
<dbReference type="Gene3D" id="1.10.10.60">
    <property type="entry name" value="Homeodomain-like"/>
    <property type="match status" value="1"/>
</dbReference>
<gene>
    <name evidence="8" type="ORF">PVAND_005220</name>
</gene>
<evidence type="ECO:0000256" key="3">
    <source>
        <dbReference type="ARBA" id="ARBA00023242"/>
    </source>
</evidence>
<dbReference type="InterPro" id="IPR036397">
    <property type="entry name" value="RNaseH_sf"/>
</dbReference>
<dbReference type="Gene3D" id="3.30.420.10">
    <property type="entry name" value="Ribonuclease H-like superfamily/Ribonuclease H"/>
    <property type="match status" value="1"/>
</dbReference>
<dbReference type="PROSITE" id="PS50960">
    <property type="entry name" value="HTH_PSQ"/>
    <property type="match status" value="1"/>
</dbReference>
<feature type="domain" description="HTH CENPB-type" evidence="7">
    <location>
        <begin position="61"/>
        <end position="136"/>
    </location>
</feature>
<keyword evidence="2 4" id="KW-0238">DNA-binding</keyword>
<evidence type="ECO:0000256" key="2">
    <source>
        <dbReference type="ARBA" id="ARBA00023125"/>
    </source>
</evidence>
<dbReference type="SUPFAM" id="SSF46689">
    <property type="entry name" value="Homeodomain-like"/>
    <property type="match status" value="1"/>
</dbReference>
<feature type="DNA-binding region" description="H-T-H motif" evidence="4">
    <location>
        <begin position="37"/>
        <end position="57"/>
    </location>
</feature>
<keyword evidence="9" id="KW-1185">Reference proteome</keyword>
<dbReference type="AlphaFoldDB" id="A0A9J6C0E1"/>
<evidence type="ECO:0000259" key="7">
    <source>
        <dbReference type="PROSITE" id="PS51253"/>
    </source>
</evidence>